<dbReference type="Pfam" id="PF12833">
    <property type="entry name" value="HTH_18"/>
    <property type="match status" value="1"/>
</dbReference>
<dbReference type="AlphaFoldDB" id="A0AAW5BZH3"/>
<keyword evidence="11" id="KW-1185">Reference proteome</keyword>
<dbReference type="SMART" id="SM00448">
    <property type="entry name" value="REC"/>
    <property type="match status" value="1"/>
</dbReference>
<gene>
    <name evidence="10" type="ORF">G5B36_11625</name>
    <name evidence="9" type="ORF">L0N08_12450</name>
</gene>
<feature type="modified residue" description="4-aspartylphosphate" evidence="6">
    <location>
        <position position="55"/>
    </location>
</feature>
<evidence type="ECO:0000259" key="7">
    <source>
        <dbReference type="PROSITE" id="PS01124"/>
    </source>
</evidence>
<evidence type="ECO:0000256" key="4">
    <source>
        <dbReference type="ARBA" id="ARBA00023163"/>
    </source>
</evidence>
<dbReference type="PANTHER" id="PTHR43280:SF2">
    <property type="entry name" value="HTH-TYPE TRANSCRIPTIONAL REGULATOR EXSA"/>
    <property type="match status" value="1"/>
</dbReference>
<evidence type="ECO:0000256" key="1">
    <source>
        <dbReference type="ARBA" id="ARBA00018672"/>
    </source>
</evidence>
<name>A0AAW5BZH3_9FIRM</name>
<feature type="domain" description="HTH araC/xylS-type" evidence="7">
    <location>
        <begin position="408"/>
        <end position="507"/>
    </location>
</feature>
<dbReference type="Gene3D" id="3.40.50.2300">
    <property type="match status" value="1"/>
</dbReference>
<keyword evidence="2" id="KW-0805">Transcription regulation</keyword>
<accession>A0AAW5BZH3</accession>
<dbReference type="SUPFAM" id="SSF52172">
    <property type="entry name" value="CheY-like"/>
    <property type="match status" value="1"/>
</dbReference>
<evidence type="ECO:0000256" key="2">
    <source>
        <dbReference type="ARBA" id="ARBA00023015"/>
    </source>
</evidence>
<dbReference type="CDD" id="cd17536">
    <property type="entry name" value="REC_YesN-like"/>
    <property type="match status" value="1"/>
</dbReference>
<dbReference type="Gene3D" id="1.10.10.60">
    <property type="entry name" value="Homeodomain-like"/>
    <property type="match status" value="2"/>
</dbReference>
<proteinExistence type="predicted"/>
<reference evidence="9" key="3">
    <citation type="submission" date="2022-01" db="EMBL/GenBank/DDBJ databases">
        <title>Collection of gut derived symbiotic bacterial strains cultured from healthy donors.</title>
        <authorList>
            <person name="Lin H."/>
            <person name="Kohout C."/>
            <person name="Waligurski E."/>
            <person name="Pamer E.G."/>
        </authorList>
    </citation>
    <scope>NUCLEOTIDE SEQUENCE</scope>
    <source>
        <strain evidence="9">DFI.6.55</strain>
    </source>
</reference>
<dbReference type="SUPFAM" id="SSF46689">
    <property type="entry name" value="Homeodomain-like"/>
    <property type="match status" value="2"/>
</dbReference>
<evidence type="ECO:0000313" key="11">
    <source>
        <dbReference type="Proteomes" id="UP000669239"/>
    </source>
</evidence>
<reference evidence="10 11" key="1">
    <citation type="journal article" date="2020" name="Cell Host Microbe">
        <title>Functional and Genomic Variation between Human-Derived Isolates of Lachnospiraceae Reveals Inter- and Intra-Species Diversity.</title>
        <authorList>
            <person name="Sorbara M.T."/>
            <person name="Littmann E.R."/>
            <person name="Fontana E."/>
            <person name="Moody T.U."/>
            <person name="Kohout C.E."/>
            <person name="Gjonbalaj M."/>
            <person name="Eaton V."/>
            <person name="Seok R."/>
            <person name="Leiner I.M."/>
            <person name="Pamer E.G."/>
        </authorList>
    </citation>
    <scope>NUCLEOTIDE SEQUENCE [LARGE SCALE GENOMIC DNA]</scope>
    <source>
        <strain evidence="10 11">MSK.1.17</strain>
    </source>
</reference>
<protein>
    <recommendedName>
        <fullName evidence="1">Stage 0 sporulation protein A homolog</fullName>
    </recommendedName>
</protein>
<dbReference type="InterPro" id="IPR009057">
    <property type="entry name" value="Homeodomain-like_sf"/>
</dbReference>
<feature type="domain" description="Response regulatory" evidence="8">
    <location>
        <begin position="3"/>
        <end position="120"/>
    </location>
</feature>
<evidence type="ECO:0000313" key="9">
    <source>
        <dbReference type="EMBL" id="MCG4746229.1"/>
    </source>
</evidence>
<dbReference type="GO" id="GO:0043565">
    <property type="term" value="F:sequence-specific DNA binding"/>
    <property type="evidence" value="ECO:0007669"/>
    <property type="project" value="InterPro"/>
</dbReference>
<dbReference type="PRINTS" id="PR00032">
    <property type="entry name" value="HTHARAC"/>
</dbReference>
<dbReference type="RefSeq" id="WP_117558070.1">
    <property type="nucleotide sequence ID" value="NZ_BAABZL010000001.1"/>
</dbReference>
<dbReference type="InterPro" id="IPR001789">
    <property type="entry name" value="Sig_transdc_resp-reg_receiver"/>
</dbReference>
<dbReference type="Proteomes" id="UP001299608">
    <property type="component" value="Unassembled WGS sequence"/>
</dbReference>
<organism evidence="9 12">
    <name type="scientific">Enterocloster aldenensis</name>
    <dbReference type="NCBI Taxonomy" id="358742"/>
    <lineage>
        <taxon>Bacteria</taxon>
        <taxon>Bacillati</taxon>
        <taxon>Bacillota</taxon>
        <taxon>Clostridia</taxon>
        <taxon>Lachnospirales</taxon>
        <taxon>Lachnospiraceae</taxon>
        <taxon>Enterocloster</taxon>
    </lineage>
</organism>
<reference evidence="10" key="2">
    <citation type="submission" date="2020-02" db="EMBL/GenBank/DDBJ databases">
        <authorList>
            <person name="Littmann E."/>
            <person name="Sorbara M."/>
        </authorList>
    </citation>
    <scope>NUCLEOTIDE SEQUENCE</scope>
    <source>
        <strain evidence="10">MSK.1.17</strain>
    </source>
</reference>
<dbReference type="PROSITE" id="PS01124">
    <property type="entry name" value="HTH_ARAC_FAMILY_2"/>
    <property type="match status" value="1"/>
</dbReference>
<keyword evidence="6" id="KW-0597">Phosphoprotein</keyword>
<dbReference type="GO" id="GO:0003700">
    <property type="term" value="F:DNA-binding transcription factor activity"/>
    <property type="evidence" value="ECO:0007669"/>
    <property type="project" value="InterPro"/>
</dbReference>
<dbReference type="PANTHER" id="PTHR43280">
    <property type="entry name" value="ARAC-FAMILY TRANSCRIPTIONAL REGULATOR"/>
    <property type="match status" value="1"/>
</dbReference>
<comment type="caution">
    <text evidence="9">The sequence shown here is derived from an EMBL/GenBank/DDBJ whole genome shotgun (WGS) entry which is preliminary data.</text>
</comment>
<keyword evidence="4" id="KW-0804">Transcription</keyword>
<dbReference type="PROSITE" id="PS00041">
    <property type="entry name" value="HTH_ARAC_FAMILY_1"/>
    <property type="match status" value="1"/>
</dbReference>
<evidence type="ECO:0000256" key="6">
    <source>
        <dbReference type="PROSITE-ProRule" id="PRU00169"/>
    </source>
</evidence>
<dbReference type="PROSITE" id="PS50110">
    <property type="entry name" value="RESPONSE_REGULATORY"/>
    <property type="match status" value="1"/>
</dbReference>
<keyword evidence="3" id="KW-0238">DNA-binding</keyword>
<sequence>MKRVLIVDDESIVRVALRSLIDWEKHGYMVVRDCMGGRQAVEYIKENPVELLITDMKMPDMDGLELISHLGEIGLLPVTVVLSGYNEFELVREAFRLGVYDYMLKGDLNQHALEELLDKVDRQYFKNQEPVRPDMELGGMNPMDMELVTVNLPKDGRYGIVLFEVVDFKRQSVRFADNVEEGMARPMLDLARQIPRMAAKADIIKVYPSQFLMYYKATDPVQYPSGIVSLARQTQKVWRDFMNLETQAAVSAMVGYDGISQALDQDIKLLKWSALAGEYGMCAAWDFEGRLAVMEEKMQHCQPFMSALFSGDKVAAAREKDRLLSSLNTMDMKSATEECLHILCQLADQFRVYENDFSTLLPERVNYFEKIGRLTHVKELELWMNNYFRWVSDYLENCREDRQEDVILRARRFIADNYASPEMTLKSAADYVGLNEKYFSTKFTKETGMTFSTYLTSVRLEKAKRLMESTDLRMYEISDRVGYHNVEHFNRMFKKAYGTSPGDYKRGRT</sequence>
<dbReference type="EMBL" id="JAKNGE010000013">
    <property type="protein sequence ID" value="MCG4746229.1"/>
    <property type="molecule type" value="Genomic_DNA"/>
</dbReference>
<dbReference type="SMART" id="SM00342">
    <property type="entry name" value="HTH_ARAC"/>
    <property type="match status" value="1"/>
</dbReference>
<evidence type="ECO:0000256" key="3">
    <source>
        <dbReference type="ARBA" id="ARBA00023125"/>
    </source>
</evidence>
<dbReference type="Pfam" id="PF00072">
    <property type="entry name" value="Response_reg"/>
    <property type="match status" value="1"/>
</dbReference>
<comment type="function">
    <text evidence="5">May play the central regulatory role in sporulation. It may be an element of the effector pathway responsible for the activation of sporulation genes in response to nutritional stress. Spo0A may act in concert with spo0H (a sigma factor) to control the expression of some genes that are critical to the sporulation process.</text>
</comment>
<evidence type="ECO:0000256" key="5">
    <source>
        <dbReference type="ARBA" id="ARBA00024867"/>
    </source>
</evidence>
<evidence type="ECO:0000313" key="12">
    <source>
        <dbReference type="Proteomes" id="UP001299608"/>
    </source>
</evidence>
<dbReference type="InterPro" id="IPR018062">
    <property type="entry name" value="HTH_AraC-typ_CS"/>
</dbReference>
<dbReference type="GO" id="GO:0000160">
    <property type="term" value="P:phosphorelay signal transduction system"/>
    <property type="evidence" value="ECO:0007669"/>
    <property type="project" value="InterPro"/>
</dbReference>
<evidence type="ECO:0000313" key="10">
    <source>
        <dbReference type="EMBL" id="NSJ49352.1"/>
    </source>
</evidence>
<dbReference type="InterPro" id="IPR018060">
    <property type="entry name" value="HTH_AraC"/>
</dbReference>
<evidence type="ECO:0000259" key="8">
    <source>
        <dbReference type="PROSITE" id="PS50110"/>
    </source>
</evidence>
<dbReference type="GeneID" id="97206898"/>
<dbReference type="InterPro" id="IPR020449">
    <property type="entry name" value="Tscrpt_reg_AraC-type_HTH"/>
</dbReference>
<dbReference type="Proteomes" id="UP000669239">
    <property type="component" value="Unassembled WGS sequence"/>
</dbReference>
<dbReference type="InterPro" id="IPR011006">
    <property type="entry name" value="CheY-like_superfamily"/>
</dbReference>
<dbReference type="EMBL" id="JAAITT010000014">
    <property type="protein sequence ID" value="NSJ49352.1"/>
    <property type="molecule type" value="Genomic_DNA"/>
</dbReference>